<gene>
    <name evidence="3" type="primary">FMP21</name>
    <name evidence="3" type="ORF">EYR41_007992</name>
</gene>
<dbReference type="Pfam" id="PF07896">
    <property type="entry name" value="DUF1674"/>
    <property type="match status" value="1"/>
</dbReference>
<evidence type="ECO:0000256" key="2">
    <source>
        <dbReference type="SAM" id="MobiDB-lite"/>
    </source>
</evidence>
<dbReference type="InterPro" id="IPR012875">
    <property type="entry name" value="SDHF4"/>
</dbReference>
<feature type="region of interest" description="Disordered" evidence="2">
    <location>
        <begin position="99"/>
        <end position="133"/>
    </location>
</feature>
<proteinExistence type="inferred from homology"/>
<accession>A0A8H2HP82</accession>
<sequence>MLRHILHQTRHFTTTLPFKSSFKPSPSPPRLPKEDQETFESLTKASMGAFSTSHLQSPSPNTNNTTSQSTSNTTSSKNNTNMKAEDLLSELKHKDLLTGGEKPLFEGERNPVTGEVGGPKTEPTKSGRWGGVEGMGWNGVYDMETYV</sequence>
<organism evidence="3 4">
    <name type="scientific">Orbilia oligospora</name>
    <name type="common">Nematode-trapping fungus</name>
    <name type="synonym">Arthrobotrys oligospora</name>
    <dbReference type="NCBI Taxonomy" id="2813651"/>
    <lineage>
        <taxon>Eukaryota</taxon>
        <taxon>Fungi</taxon>
        <taxon>Dikarya</taxon>
        <taxon>Ascomycota</taxon>
        <taxon>Pezizomycotina</taxon>
        <taxon>Orbiliomycetes</taxon>
        <taxon>Orbiliales</taxon>
        <taxon>Orbiliaceae</taxon>
        <taxon>Orbilia</taxon>
    </lineage>
</organism>
<comment type="caution">
    <text evidence="3">The sequence shown here is derived from an EMBL/GenBank/DDBJ whole genome shotgun (WGS) entry which is preliminary data.</text>
</comment>
<dbReference type="AlphaFoldDB" id="A0A8H2HP82"/>
<comment type="similarity">
    <text evidence="1">Belongs to the SDHAF4 family.</text>
</comment>
<dbReference type="Proteomes" id="UP000297595">
    <property type="component" value="Unassembled WGS sequence"/>
</dbReference>
<evidence type="ECO:0000256" key="1">
    <source>
        <dbReference type="ARBA" id="ARBA00005701"/>
    </source>
</evidence>
<evidence type="ECO:0000313" key="4">
    <source>
        <dbReference type="Proteomes" id="UP000297595"/>
    </source>
</evidence>
<name>A0A8H2HP82_ORBOL</name>
<dbReference type="EMBL" id="SOZJ01000005">
    <property type="protein sequence ID" value="TGJ66348.1"/>
    <property type="molecule type" value="Genomic_DNA"/>
</dbReference>
<feature type="region of interest" description="Disordered" evidence="2">
    <location>
        <begin position="16"/>
        <end position="87"/>
    </location>
</feature>
<feature type="compositionally biased region" description="Low complexity" evidence="2">
    <location>
        <begin position="56"/>
        <end position="81"/>
    </location>
</feature>
<protein>
    <submittedName>
        <fullName evidence="3">Putative mitochondrial protein, conserved</fullName>
    </submittedName>
</protein>
<feature type="compositionally biased region" description="Polar residues" evidence="2">
    <location>
        <begin position="39"/>
        <end position="55"/>
    </location>
</feature>
<reference evidence="3 4" key="1">
    <citation type="submission" date="2019-03" db="EMBL/GenBank/DDBJ databases">
        <title>Nematode-trapping fungi genome.</title>
        <authorList>
            <person name="Vidal-Diez De Ulzurrun G."/>
        </authorList>
    </citation>
    <scope>NUCLEOTIDE SEQUENCE [LARGE SCALE GENOMIC DNA]</scope>
    <source>
        <strain evidence="3 4">TWF154</strain>
    </source>
</reference>
<evidence type="ECO:0000313" key="3">
    <source>
        <dbReference type="EMBL" id="TGJ66348.1"/>
    </source>
</evidence>